<dbReference type="Gene3D" id="2.60.40.3650">
    <property type="match status" value="1"/>
</dbReference>
<feature type="domain" description="PDZ" evidence="2">
    <location>
        <begin position="486"/>
        <end position="571"/>
    </location>
</feature>
<organism evidence="3 4">
    <name type="scientific">Pedobacter flavus</name>
    <dbReference type="NCBI Taxonomy" id="3113906"/>
    <lineage>
        <taxon>Bacteria</taxon>
        <taxon>Pseudomonadati</taxon>
        <taxon>Bacteroidota</taxon>
        <taxon>Sphingobacteriia</taxon>
        <taxon>Sphingobacteriales</taxon>
        <taxon>Sphingobacteriaceae</taxon>
        <taxon>Pedobacter</taxon>
    </lineage>
</organism>
<evidence type="ECO:0000259" key="2">
    <source>
        <dbReference type="SMART" id="SM00228"/>
    </source>
</evidence>
<comment type="caution">
    <text evidence="3">The sequence shown here is derived from an EMBL/GenBank/DDBJ whole genome shotgun (WGS) entry which is preliminary data.</text>
</comment>
<keyword evidence="4" id="KW-1185">Reference proteome</keyword>
<protein>
    <submittedName>
        <fullName evidence="3">PDZ domain-containing protein</fullName>
    </submittedName>
</protein>
<dbReference type="RefSeq" id="WP_330145272.1">
    <property type="nucleotide sequence ID" value="NZ_JAZDQU010000001.1"/>
</dbReference>
<dbReference type="SUPFAM" id="SSF55486">
    <property type="entry name" value="Metalloproteases ('zincins'), catalytic domain"/>
    <property type="match status" value="1"/>
</dbReference>
<proteinExistence type="predicted"/>
<dbReference type="Gene3D" id="2.30.42.10">
    <property type="match status" value="1"/>
</dbReference>
<name>A0ABU7GZD6_9SPHI</name>
<dbReference type="InterPro" id="IPR027268">
    <property type="entry name" value="Peptidase_M4/M1_CTD_sf"/>
</dbReference>
<evidence type="ECO:0000313" key="4">
    <source>
        <dbReference type="Proteomes" id="UP001337681"/>
    </source>
</evidence>
<dbReference type="InterPro" id="IPR040756">
    <property type="entry name" value="Peptidase_M61_N"/>
</dbReference>
<dbReference type="Pfam" id="PF13180">
    <property type="entry name" value="PDZ_2"/>
    <property type="match status" value="1"/>
</dbReference>
<dbReference type="Proteomes" id="UP001337681">
    <property type="component" value="Unassembled WGS sequence"/>
</dbReference>
<dbReference type="Gene3D" id="1.10.390.10">
    <property type="entry name" value="Neutral Protease Domain 2"/>
    <property type="match status" value="1"/>
</dbReference>
<keyword evidence="1" id="KW-0732">Signal</keyword>
<accession>A0ABU7GZD6</accession>
<dbReference type="SUPFAM" id="SSF50156">
    <property type="entry name" value="PDZ domain-like"/>
    <property type="match status" value="1"/>
</dbReference>
<dbReference type="EMBL" id="JAZDQU010000001">
    <property type="protein sequence ID" value="MEE1884355.1"/>
    <property type="molecule type" value="Genomic_DNA"/>
</dbReference>
<dbReference type="PIRSF" id="PIRSF016493">
    <property type="entry name" value="Glycyl_aminpptds"/>
    <property type="match status" value="1"/>
</dbReference>
<dbReference type="InterPro" id="IPR007963">
    <property type="entry name" value="Peptidase_M61_catalytic"/>
</dbReference>
<gene>
    <name evidence="3" type="ORF">VRU49_02870</name>
</gene>
<evidence type="ECO:0000256" key="1">
    <source>
        <dbReference type="SAM" id="SignalP"/>
    </source>
</evidence>
<dbReference type="Pfam" id="PF17899">
    <property type="entry name" value="Peptidase_M61_N"/>
    <property type="match status" value="1"/>
</dbReference>
<feature type="chain" id="PRO_5045530362" evidence="1">
    <location>
        <begin position="27"/>
        <end position="616"/>
    </location>
</feature>
<dbReference type="InterPro" id="IPR036034">
    <property type="entry name" value="PDZ_sf"/>
</dbReference>
<dbReference type="SMART" id="SM00228">
    <property type="entry name" value="PDZ"/>
    <property type="match status" value="1"/>
</dbReference>
<reference evidence="3 4" key="1">
    <citation type="submission" date="2024-01" db="EMBL/GenBank/DDBJ databases">
        <title>Pedobacter sp. nov., isolated from oil-contaminated soil.</title>
        <authorList>
            <person name="Le N.T.T."/>
        </authorList>
    </citation>
    <scope>NUCLEOTIDE SEQUENCE [LARGE SCALE GENOMIC DNA]</scope>
    <source>
        <strain evidence="3 4">VNH31</strain>
    </source>
</reference>
<evidence type="ECO:0000313" key="3">
    <source>
        <dbReference type="EMBL" id="MEE1884355.1"/>
    </source>
</evidence>
<dbReference type="InterPro" id="IPR001478">
    <property type="entry name" value="PDZ"/>
</dbReference>
<feature type="signal peptide" evidence="1">
    <location>
        <begin position="1"/>
        <end position="26"/>
    </location>
</feature>
<sequence length="616" mass="69529">MKNRLFKIIPSLILLFFLGFTVSAKAQNEIAYSVSFKNAMHHEAEISFTIPNPPSGSLNVRMARSSTGRYATHEFGKNVYNVKAKNAEGNPIKISKIEGDVYQINSPGKSVTISYTLFGNWVDGTYAAFDRDFAHMNMAATFMYPIGLDNRPRTLQLNYADKPNWKVVTQLQDLGKGKYFAKDFQYFMDSPVNIGAFKSTKWNITNPDGKQQTIQFHTNTKDEQPIVDNFGNLLKKMVDEQIAVFGELPTFDYGNFYFMQNVNPENAGDGMEHRNSTVIVERDDKIEGNESDMLSTFSHEFFHAWNVERLRPKTLEPFDFSHANMSDGLWISEGFTQYYGQLLLKRAGLRTLDEITRTNQSILNTVLLSPGALNYSPIESSQYAVFADAGVAVDQTNKGNMFTSYYIYGAGVALALDLRLRADFNLTLDDYMRALWKEYGKPEIPFTMEALQKTLGNLTKNTKFAEDFFTKYIHGTAKEDYKSLLEKAGFILQKARPGKAFSGFGRINFSNGKAVLGATQSTSPAYKAGLNIGNVLLKINDQDIKSQADLNKIMDASKPGDQLKINFTQRGLPYETTLILSEDPTLELITFEKANRTLTPEIKSFRDNWLNSKIKQ</sequence>
<dbReference type="InterPro" id="IPR024191">
    <property type="entry name" value="Peptidase_M61"/>
</dbReference>
<dbReference type="Pfam" id="PF05299">
    <property type="entry name" value="Peptidase_M61"/>
    <property type="match status" value="1"/>
</dbReference>